<keyword evidence="2" id="KW-0812">Transmembrane</keyword>
<feature type="compositionally biased region" description="Basic and acidic residues" evidence="1">
    <location>
        <begin position="138"/>
        <end position="149"/>
    </location>
</feature>
<dbReference type="InParanoid" id="A0A5J5EL57"/>
<feature type="transmembrane region" description="Helical" evidence="2">
    <location>
        <begin position="437"/>
        <end position="461"/>
    </location>
</feature>
<evidence type="ECO:0000256" key="3">
    <source>
        <dbReference type="SAM" id="SignalP"/>
    </source>
</evidence>
<evidence type="ECO:0000313" key="4">
    <source>
        <dbReference type="EMBL" id="KAA8895953.1"/>
    </source>
</evidence>
<organism evidence="4 5">
    <name type="scientific">Sphaerosporella brunnea</name>
    <dbReference type="NCBI Taxonomy" id="1250544"/>
    <lineage>
        <taxon>Eukaryota</taxon>
        <taxon>Fungi</taxon>
        <taxon>Dikarya</taxon>
        <taxon>Ascomycota</taxon>
        <taxon>Pezizomycotina</taxon>
        <taxon>Pezizomycetes</taxon>
        <taxon>Pezizales</taxon>
        <taxon>Pyronemataceae</taxon>
        <taxon>Sphaerosporella</taxon>
    </lineage>
</organism>
<comment type="caution">
    <text evidence="4">The sequence shown here is derived from an EMBL/GenBank/DDBJ whole genome shotgun (WGS) entry which is preliminary data.</text>
</comment>
<feature type="signal peptide" evidence="3">
    <location>
        <begin position="1"/>
        <end position="19"/>
    </location>
</feature>
<dbReference type="PANTHER" id="PTHR35043:SF7">
    <property type="entry name" value="TRANSCRIPTION FACTOR DOMAIN-CONTAINING PROTEIN"/>
    <property type="match status" value="1"/>
</dbReference>
<feature type="chain" id="PRO_5023936712" evidence="3">
    <location>
        <begin position="20"/>
        <end position="489"/>
    </location>
</feature>
<keyword evidence="5" id="KW-1185">Reference proteome</keyword>
<accession>A0A5J5EL57</accession>
<name>A0A5J5EL57_9PEZI</name>
<feature type="transmembrane region" description="Helical" evidence="2">
    <location>
        <begin position="357"/>
        <end position="379"/>
    </location>
</feature>
<feature type="transmembrane region" description="Helical" evidence="2">
    <location>
        <begin position="285"/>
        <end position="306"/>
    </location>
</feature>
<protein>
    <submittedName>
        <fullName evidence="4">Uncharacterized protein</fullName>
    </submittedName>
</protein>
<keyword evidence="3" id="KW-0732">Signal</keyword>
<feature type="region of interest" description="Disordered" evidence="1">
    <location>
        <begin position="131"/>
        <end position="186"/>
    </location>
</feature>
<feature type="transmembrane region" description="Helical" evidence="2">
    <location>
        <begin position="93"/>
        <end position="109"/>
    </location>
</feature>
<sequence>MFAVAAFLLLYQILHLAEGAPTGSAWQPDFNNLTALRDVHAPAWVPQPRYRGTWGVLYSCTLTLGLCVYTAIHQNIPARDGGRRSFYLCKAQWVLIAIFAPEAVLYPAWRQWYIAREVTSTLNELAREAEFEANTAKTPDKKTTTEPEMKIVTQTQLSGAPTGTPEPPSKRSPLPAQESRNATNTADSYPTYNLATGFYIVMGGFVTKCHLTDGKVVPHIDGKQFHTLSPEDVKDMAREGHFLWVETSTLQDKSKANILAKGLVCFQVFWMLVDGVARKVSGYPLAILEVHVFVHVLCALTMYGLWFKKPMDIQDPTVLNQQETAKLRTVMGDYGRKLLKKASNLGSFSEEADTSTMYLTLGILVVLCAAYGGVHLSTWNFNFPTPIEQKLWRISCILTVAGSVCVPGFLVIAFEFGRFVEGTIFVILRRQAWGLETMHYAIMITIALIFSPLLLASRFYLVLESFISIRDVPSGVYMTVPWAQYIPHI</sequence>
<dbReference type="OrthoDB" id="3061561at2759"/>
<dbReference type="EMBL" id="VXIS01000234">
    <property type="protein sequence ID" value="KAA8895953.1"/>
    <property type="molecule type" value="Genomic_DNA"/>
</dbReference>
<keyword evidence="2" id="KW-1133">Transmembrane helix</keyword>
<evidence type="ECO:0000256" key="1">
    <source>
        <dbReference type="SAM" id="MobiDB-lite"/>
    </source>
</evidence>
<feature type="compositionally biased region" description="Polar residues" evidence="1">
    <location>
        <begin position="152"/>
        <end position="161"/>
    </location>
</feature>
<feature type="transmembrane region" description="Helical" evidence="2">
    <location>
        <begin position="54"/>
        <end position="72"/>
    </location>
</feature>
<evidence type="ECO:0000313" key="5">
    <source>
        <dbReference type="Proteomes" id="UP000326924"/>
    </source>
</evidence>
<reference evidence="4 5" key="1">
    <citation type="submission" date="2019-09" db="EMBL/GenBank/DDBJ databases">
        <title>Draft genome of the ectomycorrhizal ascomycete Sphaerosporella brunnea.</title>
        <authorList>
            <consortium name="DOE Joint Genome Institute"/>
            <person name="Benucci G.M."/>
            <person name="Marozzi G."/>
            <person name="Antonielli L."/>
            <person name="Sanchez S."/>
            <person name="Marco P."/>
            <person name="Wang X."/>
            <person name="Falini L.B."/>
            <person name="Barry K."/>
            <person name="Haridas S."/>
            <person name="Lipzen A."/>
            <person name="Labutti K."/>
            <person name="Grigoriev I.V."/>
            <person name="Murat C."/>
            <person name="Martin F."/>
            <person name="Albertini E."/>
            <person name="Donnini D."/>
            <person name="Bonito G."/>
        </authorList>
    </citation>
    <scope>NUCLEOTIDE SEQUENCE [LARGE SCALE GENOMIC DNA]</scope>
    <source>
        <strain evidence="4 5">Sb_GMNB300</strain>
    </source>
</reference>
<gene>
    <name evidence="4" type="ORF">FN846DRAFT_967233</name>
</gene>
<dbReference type="AlphaFoldDB" id="A0A5J5EL57"/>
<evidence type="ECO:0000256" key="2">
    <source>
        <dbReference type="SAM" id="Phobius"/>
    </source>
</evidence>
<feature type="transmembrane region" description="Helical" evidence="2">
    <location>
        <begin position="391"/>
        <end position="417"/>
    </location>
</feature>
<dbReference type="PANTHER" id="PTHR35043">
    <property type="entry name" value="TRANSCRIPTION FACTOR DOMAIN-CONTAINING PROTEIN"/>
    <property type="match status" value="1"/>
</dbReference>
<proteinExistence type="predicted"/>
<keyword evidence="2" id="KW-0472">Membrane</keyword>
<dbReference type="Proteomes" id="UP000326924">
    <property type="component" value="Unassembled WGS sequence"/>
</dbReference>